<reference evidence="7" key="2">
    <citation type="submission" date="2020-11" db="EMBL/GenBank/DDBJ databases">
        <authorList>
            <person name="McCartney M.A."/>
            <person name="Auch B."/>
            <person name="Kono T."/>
            <person name="Mallez S."/>
            <person name="Becker A."/>
            <person name="Gohl D.M."/>
            <person name="Silverstein K.A.T."/>
            <person name="Koren S."/>
            <person name="Bechman K.B."/>
            <person name="Herman A."/>
            <person name="Abrahante J.E."/>
            <person name="Garbe J."/>
        </authorList>
    </citation>
    <scope>NUCLEOTIDE SEQUENCE</scope>
    <source>
        <strain evidence="7">Duluth1</strain>
        <tissue evidence="7">Whole animal</tissue>
    </source>
</reference>
<evidence type="ECO:0000256" key="1">
    <source>
        <dbReference type="ARBA" id="ARBA00004273"/>
    </source>
</evidence>
<dbReference type="Gene3D" id="1.10.600.10">
    <property type="entry name" value="Farnesyl Diphosphate Synthase"/>
    <property type="match status" value="1"/>
</dbReference>
<dbReference type="PANTHER" id="PTHR21181:SF13">
    <property type="entry name" value="NADH DEHYDROGENASE (UBIQUINONE) COMPLEX I, ASSEMBLY FACTOR 6"/>
    <property type="match status" value="1"/>
</dbReference>
<keyword evidence="4" id="KW-0496">Mitochondrion</keyword>
<dbReference type="GO" id="GO:0005743">
    <property type="term" value="C:mitochondrial inner membrane"/>
    <property type="evidence" value="ECO:0007669"/>
    <property type="project" value="UniProtKB-SubCell"/>
</dbReference>
<keyword evidence="3" id="KW-0809">Transit peptide</keyword>
<reference evidence="7" key="1">
    <citation type="journal article" date="2019" name="bioRxiv">
        <title>The Genome of the Zebra Mussel, Dreissena polymorpha: A Resource for Invasive Species Research.</title>
        <authorList>
            <person name="McCartney M.A."/>
            <person name="Auch B."/>
            <person name="Kono T."/>
            <person name="Mallez S."/>
            <person name="Zhang Y."/>
            <person name="Obille A."/>
            <person name="Becker A."/>
            <person name="Abrahante J.E."/>
            <person name="Garbe J."/>
            <person name="Badalamenti J.P."/>
            <person name="Herman A."/>
            <person name="Mangelson H."/>
            <person name="Liachko I."/>
            <person name="Sullivan S."/>
            <person name="Sone E.D."/>
            <person name="Koren S."/>
            <person name="Silverstein K.A.T."/>
            <person name="Beckman K.B."/>
            <person name="Gohl D.M."/>
        </authorList>
    </citation>
    <scope>NUCLEOTIDE SEQUENCE</scope>
    <source>
        <strain evidence="7">Duluth1</strain>
        <tissue evidence="7">Whole animal</tissue>
    </source>
</reference>
<keyword evidence="8" id="KW-1185">Reference proteome</keyword>
<dbReference type="SUPFAM" id="SSF48576">
    <property type="entry name" value="Terpenoid synthases"/>
    <property type="match status" value="1"/>
</dbReference>
<name>A0A9D4KV67_DREPO</name>
<keyword evidence="5" id="KW-0472">Membrane</keyword>
<comment type="similarity">
    <text evidence="6">Belongs to the NDUFAF6 family.</text>
</comment>
<dbReference type="GO" id="GO:0032981">
    <property type="term" value="P:mitochondrial respiratory chain complex I assembly"/>
    <property type="evidence" value="ECO:0007669"/>
    <property type="project" value="TreeGrafter"/>
</dbReference>
<protein>
    <recommendedName>
        <fullName evidence="9">NADH dehydrogenase (Ubiquinone) complex I, assembly factor 6</fullName>
    </recommendedName>
</protein>
<dbReference type="PANTHER" id="PTHR21181">
    <property type="match status" value="1"/>
</dbReference>
<dbReference type="InterPro" id="IPR002060">
    <property type="entry name" value="Squ/phyt_synthse"/>
</dbReference>
<dbReference type="AlphaFoldDB" id="A0A9D4KV67"/>
<evidence type="ECO:0000313" key="8">
    <source>
        <dbReference type="Proteomes" id="UP000828390"/>
    </source>
</evidence>
<proteinExistence type="inferred from homology"/>
<comment type="subcellular location">
    <subcellularLocation>
        <location evidence="1">Mitochondrion inner membrane</location>
    </subcellularLocation>
</comment>
<keyword evidence="2" id="KW-0999">Mitochondrion inner membrane</keyword>
<sequence length="213" mass="24768">MFQGKPPQAPILLELSQHIQKNRLSKAWFTRILDERVKQTETDKFRSLKDVEDAAENTVTCLNYLLLQTKGIADLNADHAASHLGRCQGLVTHLRGVRYHATRGKVYLPIELIIKHKVSQEQVLRQKDDASLRDLAYEVASQAHIHLEKARGFKNKVPRDAYPFFLNSVICEKYLKDLQLANFNIFHESLYLSPTKQRLAWRLLVQKYLKRTY</sequence>
<comment type="caution">
    <text evidence="7">The sequence shown here is derived from an EMBL/GenBank/DDBJ whole genome shotgun (WGS) entry which is preliminary data.</text>
</comment>
<evidence type="ECO:0008006" key="9">
    <source>
        <dbReference type="Google" id="ProtNLM"/>
    </source>
</evidence>
<dbReference type="Proteomes" id="UP000828390">
    <property type="component" value="Unassembled WGS sequence"/>
</dbReference>
<dbReference type="EMBL" id="JAIWYP010000003">
    <property type="protein sequence ID" value="KAH3846727.1"/>
    <property type="molecule type" value="Genomic_DNA"/>
</dbReference>
<gene>
    <name evidence="7" type="ORF">DPMN_089030</name>
</gene>
<evidence type="ECO:0000256" key="5">
    <source>
        <dbReference type="ARBA" id="ARBA00023136"/>
    </source>
</evidence>
<evidence type="ECO:0000256" key="6">
    <source>
        <dbReference type="ARBA" id="ARBA00038273"/>
    </source>
</evidence>
<dbReference type="InterPro" id="IPR008949">
    <property type="entry name" value="Isoprenoid_synthase_dom_sf"/>
</dbReference>
<dbReference type="Pfam" id="PF00494">
    <property type="entry name" value="SQS_PSY"/>
    <property type="match status" value="1"/>
</dbReference>
<organism evidence="7 8">
    <name type="scientific">Dreissena polymorpha</name>
    <name type="common">Zebra mussel</name>
    <name type="synonym">Mytilus polymorpha</name>
    <dbReference type="NCBI Taxonomy" id="45954"/>
    <lineage>
        <taxon>Eukaryota</taxon>
        <taxon>Metazoa</taxon>
        <taxon>Spiralia</taxon>
        <taxon>Lophotrochozoa</taxon>
        <taxon>Mollusca</taxon>
        <taxon>Bivalvia</taxon>
        <taxon>Autobranchia</taxon>
        <taxon>Heteroconchia</taxon>
        <taxon>Euheterodonta</taxon>
        <taxon>Imparidentia</taxon>
        <taxon>Neoheterodontei</taxon>
        <taxon>Myida</taxon>
        <taxon>Dreissenoidea</taxon>
        <taxon>Dreissenidae</taxon>
        <taxon>Dreissena</taxon>
    </lineage>
</organism>
<evidence type="ECO:0000256" key="4">
    <source>
        <dbReference type="ARBA" id="ARBA00023128"/>
    </source>
</evidence>
<evidence type="ECO:0000313" key="7">
    <source>
        <dbReference type="EMBL" id="KAH3846727.1"/>
    </source>
</evidence>
<accession>A0A9D4KV67</accession>
<evidence type="ECO:0000256" key="2">
    <source>
        <dbReference type="ARBA" id="ARBA00022792"/>
    </source>
</evidence>
<evidence type="ECO:0000256" key="3">
    <source>
        <dbReference type="ARBA" id="ARBA00022946"/>
    </source>
</evidence>